<dbReference type="AlphaFoldDB" id="A0A379SXB5"/>
<accession>A0A379SXB5</accession>
<reference evidence="1 2" key="1">
    <citation type="submission" date="2018-06" db="EMBL/GenBank/DDBJ databases">
        <authorList>
            <consortium name="Pathogen Informatics"/>
            <person name="Doyle S."/>
        </authorList>
    </citation>
    <scope>NUCLEOTIDE SEQUENCE [LARGE SCALE GENOMIC DNA]</scope>
    <source>
        <strain evidence="1 2">NCTC7304</strain>
    </source>
</reference>
<dbReference type="Proteomes" id="UP000254762">
    <property type="component" value="Unassembled WGS sequence"/>
</dbReference>
<protein>
    <submittedName>
        <fullName evidence="1">Uncharacterized protein</fullName>
    </submittedName>
</protein>
<evidence type="ECO:0000313" key="2">
    <source>
        <dbReference type="Proteomes" id="UP000254762"/>
    </source>
</evidence>
<gene>
    <name evidence="1" type="ORF">NCTC7304_03164</name>
</gene>
<name>A0A379SXB5_SALER</name>
<organism evidence="1 2">
    <name type="scientific">Salmonella enterica subsp. arizonae</name>
    <dbReference type="NCBI Taxonomy" id="59203"/>
    <lineage>
        <taxon>Bacteria</taxon>
        <taxon>Pseudomonadati</taxon>
        <taxon>Pseudomonadota</taxon>
        <taxon>Gammaproteobacteria</taxon>
        <taxon>Enterobacterales</taxon>
        <taxon>Enterobacteriaceae</taxon>
        <taxon>Salmonella</taxon>
    </lineage>
</organism>
<evidence type="ECO:0000313" key="1">
    <source>
        <dbReference type="EMBL" id="SUG33678.1"/>
    </source>
</evidence>
<sequence>MSCQVRVYHARWPNNYDLPGNILEKNIVFLYVKVKQRRCRMHCNQEITDIRQHFMNALYIRF</sequence>
<proteinExistence type="predicted"/>
<dbReference type="EMBL" id="UGXD01000002">
    <property type="protein sequence ID" value="SUG33678.1"/>
    <property type="molecule type" value="Genomic_DNA"/>
</dbReference>